<feature type="transmembrane region" description="Helical" evidence="9">
    <location>
        <begin position="3571"/>
        <end position="3592"/>
    </location>
</feature>
<dbReference type="CDD" id="cd00146">
    <property type="entry name" value="PKD"/>
    <property type="match status" value="1"/>
</dbReference>
<feature type="transmembrane region" description="Helical" evidence="9">
    <location>
        <begin position="4070"/>
        <end position="4091"/>
    </location>
</feature>
<dbReference type="Gene3D" id="2.60.60.20">
    <property type="entry name" value="PLAT/LH2 domain"/>
    <property type="match status" value="1"/>
</dbReference>
<dbReference type="InterPro" id="IPR000601">
    <property type="entry name" value="PKD_dom"/>
</dbReference>
<evidence type="ECO:0000256" key="1">
    <source>
        <dbReference type="ARBA" id="ARBA00004141"/>
    </source>
</evidence>
<keyword evidence="4" id="KW-0677">Repeat</keyword>
<dbReference type="PROSITE" id="PS50095">
    <property type="entry name" value="PLAT"/>
    <property type="match status" value="1"/>
</dbReference>
<evidence type="ECO:0000313" key="15">
    <source>
        <dbReference type="EMBL" id="CAB3258556.1"/>
    </source>
</evidence>
<dbReference type="SUPFAM" id="SSF49299">
    <property type="entry name" value="PKD domain"/>
    <property type="match status" value="2"/>
</dbReference>
<dbReference type="InterPro" id="IPR022409">
    <property type="entry name" value="PKD/Chitinase_dom"/>
</dbReference>
<dbReference type="InterPro" id="IPR001024">
    <property type="entry name" value="PLAT/LH2_dom"/>
</dbReference>
<feature type="compositionally biased region" description="Polar residues" evidence="8">
    <location>
        <begin position="4519"/>
        <end position="4529"/>
    </location>
</feature>
<evidence type="ECO:0000256" key="6">
    <source>
        <dbReference type="ARBA" id="ARBA00023136"/>
    </source>
</evidence>
<dbReference type="InterPro" id="IPR002889">
    <property type="entry name" value="WSC_carb-bd"/>
</dbReference>
<dbReference type="InterPro" id="IPR036392">
    <property type="entry name" value="PLAT/LH2_dom_sf"/>
</dbReference>
<dbReference type="SMART" id="SM00089">
    <property type="entry name" value="PKD"/>
    <property type="match status" value="3"/>
</dbReference>
<comment type="caution">
    <text evidence="7">Lacks conserved residue(s) required for the propagation of feature annotation.</text>
</comment>
<evidence type="ECO:0000256" key="4">
    <source>
        <dbReference type="ARBA" id="ARBA00022737"/>
    </source>
</evidence>
<feature type="domain" description="WSC" evidence="14">
    <location>
        <begin position="36"/>
        <end position="128"/>
    </location>
</feature>
<evidence type="ECO:0000256" key="3">
    <source>
        <dbReference type="ARBA" id="ARBA00022692"/>
    </source>
</evidence>
<dbReference type="InterPro" id="IPR002859">
    <property type="entry name" value="PKD/REJ-like"/>
</dbReference>
<evidence type="ECO:0000259" key="14">
    <source>
        <dbReference type="PROSITE" id="PS51212"/>
    </source>
</evidence>
<dbReference type="PROSITE" id="PS51212">
    <property type="entry name" value="WSC"/>
    <property type="match status" value="1"/>
</dbReference>
<dbReference type="GO" id="GO:0005929">
    <property type="term" value="C:cilium"/>
    <property type="evidence" value="ECO:0007669"/>
    <property type="project" value="UniProtKB-ARBA"/>
</dbReference>
<feature type="transmembrane region" description="Helical" evidence="9">
    <location>
        <begin position="4133"/>
        <end position="4152"/>
    </location>
</feature>
<evidence type="ECO:0000259" key="13">
    <source>
        <dbReference type="PROSITE" id="PS51111"/>
    </source>
</evidence>
<evidence type="ECO:0000256" key="8">
    <source>
        <dbReference type="SAM" id="MobiDB-lite"/>
    </source>
</evidence>
<keyword evidence="10" id="KW-0732">Signal</keyword>
<feature type="compositionally biased region" description="Low complexity" evidence="8">
    <location>
        <begin position="4562"/>
        <end position="4573"/>
    </location>
</feature>
<dbReference type="Gene3D" id="2.60.40.10">
    <property type="entry name" value="Immunoglobulins"/>
    <property type="match status" value="1"/>
</dbReference>
<evidence type="ECO:0000256" key="10">
    <source>
        <dbReference type="SAM" id="SignalP"/>
    </source>
</evidence>
<feature type="compositionally biased region" description="Basic and acidic residues" evidence="8">
    <location>
        <begin position="2186"/>
        <end position="2205"/>
    </location>
</feature>
<feature type="transmembrane region" description="Helical" evidence="9">
    <location>
        <begin position="3277"/>
        <end position="3296"/>
    </location>
</feature>
<comment type="similarity">
    <text evidence="2">Belongs to the polycystin family.</text>
</comment>
<proteinExistence type="evidence at transcript level"/>
<feature type="compositionally biased region" description="Basic and acidic residues" evidence="8">
    <location>
        <begin position="4492"/>
        <end position="4508"/>
    </location>
</feature>
<gene>
    <name evidence="15" type="primary">Kiaa0319l-001</name>
</gene>
<feature type="domain" description="PKD" evidence="11">
    <location>
        <begin position="1708"/>
        <end position="1760"/>
    </location>
</feature>
<dbReference type="EMBL" id="LR786170">
    <property type="protein sequence ID" value="CAB3258556.1"/>
    <property type="molecule type" value="mRNA"/>
</dbReference>
<evidence type="ECO:0000256" key="5">
    <source>
        <dbReference type="ARBA" id="ARBA00022989"/>
    </source>
</evidence>
<feature type="region of interest" description="Disordered" evidence="8">
    <location>
        <begin position="4420"/>
        <end position="4449"/>
    </location>
</feature>
<feature type="transmembrane region" description="Helical" evidence="9">
    <location>
        <begin position="3530"/>
        <end position="3551"/>
    </location>
</feature>
<keyword evidence="5 9" id="KW-1133">Transmembrane helix</keyword>
<reference evidence="15" key="1">
    <citation type="submission" date="2020-04" db="EMBL/GenBank/DDBJ databases">
        <authorList>
            <person name="Neveu A P."/>
        </authorList>
    </citation>
    <scope>NUCLEOTIDE SEQUENCE</scope>
    <source>
        <tissue evidence="15">Whole embryo</tissue>
    </source>
</reference>
<dbReference type="InterPro" id="IPR014010">
    <property type="entry name" value="REJ_dom"/>
</dbReference>
<organism evidence="15">
    <name type="scientific">Phallusia mammillata</name>
    <dbReference type="NCBI Taxonomy" id="59560"/>
    <lineage>
        <taxon>Eukaryota</taxon>
        <taxon>Metazoa</taxon>
        <taxon>Chordata</taxon>
        <taxon>Tunicata</taxon>
        <taxon>Ascidiacea</taxon>
        <taxon>Phlebobranchia</taxon>
        <taxon>Ascidiidae</taxon>
        <taxon>Phallusia</taxon>
    </lineage>
</organism>
<feature type="compositionally biased region" description="Polar residues" evidence="8">
    <location>
        <begin position="4472"/>
        <end position="4491"/>
    </location>
</feature>
<dbReference type="PANTHER" id="PTHR46730">
    <property type="entry name" value="POLYCYSTIN-1"/>
    <property type="match status" value="1"/>
</dbReference>
<dbReference type="Pfam" id="PF00801">
    <property type="entry name" value="PKD"/>
    <property type="match status" value="1"/>
</dbReference>
<dbReference type="InterPro" id="IPR013783">
    <property type="entry name" value="Ig-like_fold"/>
</dbReference>
<feature type="domain" description="PLAT" evidence="12">
    <location>
        <begin position="3062"/>
        <end position="3193"/>
    </location>
</feature>
<dbReference type="PROSITE" id="PS51111">
    <property type="entry name" value="REJ"/>
    <property type="match status" value="1"/>
</dbReference>
<feature type="transmembrane region" description="Helical" evidence="9">
    <location>
        <begin position="3961"/>
        <end position="3985"/>
    </location>
</feature>
<feature type="region of interest" description="Disordered" evidence="8">
    <location>
        <begin position="2186"/>
        <end position="2213"/>
    </location>
</feature>
<evidence type="ECO:0000256" key="9">
    <source>
        <dbReference type="SAM" id="Phobius"/>
    </source>
</evidence>
<evidence type="ECO:0000256" key="2">
    <source>
        <dbReference type="ARBA" id="ARBA00007200"/>
    </source>
</evidence>
<evidence type="ECO:0000259" key="12">
    <source>
        <dbReference type="PROSITE" id="PS50095"/>
    </source>
</evidence>
<dbReference type="InterPro" id="IPR035986">
    <property type="entry name" value="PKD_dom_sf"/>
</dbReference>
<dbReference type="Pfam" id="PF02010">
    <property type="entry name" value="REJ"/>
    <property type="match status" value="1"/>
</dbReference>
<evidence type="ECO:0000259" key="11">
    <source>
        <dbReference type="PROSITE" id="PS50093"/>
    </source>
</evidence>
<evidence type="ECO:0000256" key="7">
    <source>
        <dbReference type="PROSITE-ProRule" id="PRU00152"/>
    </source>
</evidence>
<dbReference type="PANTHER" id="PTHR46730:SF1">
    <property type="entry name" value="PLAT DOMAIN-CONTAINING PROTEIN"/>
    <property type="match status" value="1"/>
</dbReference>
<feature type="region of interest" description="Disordered" evidence="8">
    <location>
        <begin position="4552"/>
        <end position="4586"/>
    </location>
</feature>
<feature type="transmembrane region" description="Helical" evidence="9">
    <location>
        <begin position="2983"/>
        <end position="3004"/>
    </location>
</feature>
<feature type="domain" description="REJ" evidence="13">
    <location>
        <begin position="1762"/>
        <end position="1909"/>
    </location>
</feature>
<dbReference type="GO" id="GO:0005886">
    <property type="term" value="C:plasma membrane"/>
    <property type="evidence" value="ECO:0007669"/>
    <property type="project" value="TreeGrafter"/>
</dbReference>
<dbReference type="GO" id="GO:0006816">
    <property type="term" value="P:calcium ion transport"/>
    <property type="evidence" value="ECO:0007669"/>
    <property type="project" value="TreeGrafter"/>
</dbReference>
<feature type="domain" description="PKD" evidence="11">
    <location>
        <begin position="1618"/>
        <end position="1673"/>
    </location>
</feature>
<sequence>MNGVNVNRGFNVWSYLWLVICFSVNVDYCQTKQVTNTWYIGCFVYNDEIRAATRPFHVDYTNPVDCARICMLEGFNYTVLSEDDSCQCLKGRTVLTGHRSDNCKFKCAVEKVMLPCGGRNACSVYSSKGPYIKNVRINMPSTKVYAGQPFRMKVIVTLASAADVMTGLEAFENKSLSSVAVTMKLGAREHVHNVQVIGRVGVVEIQHTFNKGGEMPHLRALAKNFLSSAEHRFILSVISMRPQGLHVQLASFYTARSSCSPKSIKDKIPPNANHVTVLSGDRVKLKAEIRQGVNLTFDWNFCFLERRRSTPHLEADGSCVPAPIKCTVDEQVIQLNRSQTCRVSVNASNHFGSVMSFIYVIAVAPLIKDVQVKPATCKEENCASDRWNTPIQSALPVPNDASAIPQLVPVDDNMGFPTTQPLLKFVGVYRTGTKVCFHATVNLVVRSGTKARIRFGDHESMSIDLGAPNWNTNMMMLGRKKRYIYPSTQNMTRFQPYRIDDNSPGDFASNSGFLSSKHGVNFTTCYSEYCTMNIFFSHIYKKSGFYVVDVQVSNSTYQMSARVEEAIRVIGDAKSTDTLICEALVRTGDLTSMAVRGAKGVRFVWTVDRRDDSLNPIDPNELQLSAHWKRIDKKQKPSPLDYTFDRPGVYFVRIIESQRYNIEQEFCLIFVEEEIDDVTVAIQPDVRYVTVGEVIRISVTVEFGSNFTVSLSVGNFTNTTTERHDAPYSETFTFIPNKINCQQVKVQIQNSVSLIDRVSKNRICSEETLSDLSVVAPAELETGQRANIIVAVQSGSNVEISLEVTCFLGSVLASYKNSTGSKTGPSIFNFTTKPFRRSGIFRVVARARNHVPTDKRHLVESTIITVGRRIRSLSSLRVARFNTSLVLNNQNNTIVAIVNGEPDNSTGILYKWEYPGVGGMRIVFETASSVAKLLPQCNTTGSECLINLTATSGISSARHVMTIVNSEDAEQLMEHPVTVALDELYYVKVDCVTRHESETGCRVKFAGDANVNYSFYNSTIKISHAFKSPGLWPIFREVIYSNGSSSTLTSYVSVQQKVADAKLKGETLVYLDATPTGEWRASAKQGSHLIFQWIVKRKNAPAHLTQTTKVSCEREFAYRFTQTGLYEVILLIHNDISSVNASLTVEVRHSVTHFIVQVEPVYLGDVSVFYLSANLTKSFTLTVRWEESEQAKSFTRDQLFVANNQQTNSSWSRYVLKHLYKSSGQHQFQFTFDWLAGSDFATRDIINYSRVYDVARNPPYTVAIKHDHDDEILTEPYHVEVGEAVVVELTTNKLAKYLNCLVFYEHKIHHNFSRNFDDAHAGEVYKIKFNATEPGSYRARISAKPGNLVTTVHVVAFHHISKLVLDNPTMTTDITPNIVKPVKKCEMRPLRFTVDGQAYACAPVLLTAHSNGHNVTFRFQIRNTFAGSNFVDLIEANTTSNGSDPTHINNIASLEYVFRREGAYNISVSAFTVDDHDEMHEVASTRTFLPFLFYAESLPSVYLPKSFYVVERDSPINIELIKRIPEQLLTVNWKMVEAHKTYYDAGYIMNQHTYRYKGSFTIHVEAYNRIGKTTLPTRVLVQERLHSATLALTEKVFSTNEWMRINVDASPPNAGWKYNWSFVNVERNLTIHKVFYNKPDATNTFTESGRYLVQVTVSNNLNDVTSNSCNITLLDLIEPFYIKAPKAVQAGKTFTVESALYNMFAKVPDASRRWTFGDDTEVLNKSSTEHVYTSTGIYTVTLSVWNSLKNLTEQWKVFVTQAECPLPDATLSTIPSQTSRSQHLYVEASVDFDCPQVKSIEYLWKVRRRWTSLTYSNPIYNSTEQILHLPPGLLDYGIYEISFNATLVGTVLFATANSLVRVEPAKLVAVIDGGTERKISRQQDLNIDASGSFDPDYPQQTNFKFSWECHVLHSRGKSCFRDLTNQPSERAFQPVATPMQRIASDFPKGILFNQSVLNIPGRYLSEESDTFVFVVNISKDGRLPNYATLVVKTTSEDDVANVGIRCPSCQQSSINPQRETLIFAECHNCKGGTVKYSWTISLVDDGADVIRNESSDCVPPSGKGWLPWLSNSTSNESLSLSDVNEAFLNQSSGPQNKPEHHDENFTGVLPSHEFNGRELTGNGFQQDDGINLNPSMAISSSWEDLGQDFPDASFDQDSFQDPYGSYQAYGNDLAQLYNAMPFGMYEDRRQAGPSPRESDPDEHTTGGRTIQNGIFGFNTDRLRTSGAPVFTGGVGLSLDMFRNSGRHSPMTGLSTARNPAPDKLMSASAMNNLPLDMHYQDYVSEKRDFDEMARVPNVSGNENSGKVIVLRSNKFLEGRTYAITADVTHRSESGEVLKRGSSTYYVHVIRGPSMGSCSVVAKNDGKNTHHVHCMGWKNVGRKTSDPTTMDKTINYEIKYSLGPHGKKRTLYFGSNYERSFTLPESDEEVYVHVTVYNSAGVSTKVCSFPANITSTKFLDLRDRLDLHQVYLLAVGNTSQLYHLMLRDDDNAILGLINVILDLMPEVAKLQQLSESSIKYRNIVKEVTSNLVNALSNFRCLRMTASCDMLEALSRILKYRDFMDDNAVIHAANLLSGVLARSKLLANDETRLPGNRTLAVWNQIGDEISKSGVVNEIMKNAMSALSHMISFNATLREKTGEEHRRRRSFNGESDVNNLIANVEESLRDFYLDRVKYRTMMFGPCRAHSDQLHMLVQLANRSITFNTDEEATAEAEFPPESYKKNRTLFQTAIAYTNTIPYRSDKNVSTEMSNGAISMWVMDEKSEEVHVKNLREPITIVLPTRTEKRNTSQLFSNKVMQNKLSQHDFYVHDVDSITWHISLNLDETSKRPFPVAITLTDHPLAADYPLNDTQIVTRATLPKLSRTTDKTGKNHSVKFMLKPGSLLAPGRFYVTIFNPDMPKTKLRRRATIPVIPYNLRVWGSDCYHWASERNVWNNSDCKVLNTSTFEQTICSTTHLSTYSSSFKNIETILLMRDFILMTQPTALSPCLTVVVAVVCFFLTFLAIHRFVLRRPDTNSDYDEITGTLRSPGLGSWLKWMFGADDRGASGRVPIVLKDNRPDHKQIFEVTVHTANWPGSGTSSMVNMLMYGLDGKYEARELCAPSEYDSFSPNLRSPTNSCFFKTGSIKTFIVTFKKNLGSLWKICFWHDHSGPRPRWHLDYVIVRDVTSGERWFFPCDTWLALDRGSNRISRELRAMESKPSVLRHLAMRAKNMILDYHSMISILACARWGVLTRAQRIVHIMTLCMVIFTLASVKTILEESDMYAYDVSCFSGENLLWGFIIGAASSAILLPAQLIFRFTKQDDRISVMMEDSTSNSAISPTTNMSRVSLPNKSGRDLYSGHGGLHKTATVTHNFAELDEILSEEQEMPNKFVTDWLQRKEWATTSRQSINNEINDQCTTGLPGSVTSLDTSVSSYDEEIARCMAHDTSASTCPTDIRCDNERHAQTGKKDGENSTYYHDSVLDQSFISVGKSVPSIYVEDAVHNDEIQEADDSADKPSLFAMDGPELVPCEKLDPIHQAKTAPLPRQCSFIAWAYYVATLLICALCTVYGAEKYLVDTDFDRWIETSCFALFWTVVVIEILFVFVSTFVATLRSFLSRSSEQSTLEELFPTVDSAQVDDYAYKYYSEYGVVSDADSDTITESEMKMRLSERRRSRYLRNMLPPYDEKGKWRNKNHPLRKTAKQMRRSAAAKRALLAWCGLFFLSLVLVAITISQDAGNQGRYGHKSHVTNLFHGRFCLAQGYLLSSNCSYNASQSNFPDIANHTEWKSWFQRSFLHRNENLTANHETSVLLGTVKMTLYRRHVASKCDHLTERMKKILNMSSCKPSAQNVSKFYQHPASNTKYEIKNTMLLDFLHPSAFENVTIVGDAVKIDLLVYNTMTKHYTTVEAFTEFPWGIHPYRNRLQVNSVNLEIANSNARNALTFCHAVLVVWVAWSAVKQFIIIITNMAVSKEQREELSKRSLLPTHVFMKVLSFAVWLVIVLYLLSSTILRANLLQTADYFTVTGHAGRNYDEFLQAILTSEIVSRQLLAAWTVLVVVQCINLIVSWHGSGSKFTKALSALCGSFKSDASSVYILFAVFLFILSAVGYLFFGTTLFYHATASQALMRTTSWSAGVTKTVTGKSNLEEAKKRSGILLSILYFGFVFIVMRVIMKGFIVSSFQRKLCCTKRGKKNKDDNLYTKAGKKGKTLSTSTLTQSKTQRATPSTNRYVLFSDMLHTTWQELSNGVKIIVATLFCGNVPGAFQTVDAETSSYSQQSSSRESVRTVSDRKFYMAESSLEKRKLGPLEVGVSSHGTTSGFVEGSTWGVITPGSDSMSIPASDAYALSGEAAMSEAELQVRELCQRATELIDDAMSNMDDFEMPNAEKLTKTISNNSVKFDPESEISKLSRQLADFVRRHGDIDDDADTVVTSSTLAQDINSPWSFVDDNESQANNSKADRDHSSTTSNSSLRFGSEALLYSQKPLTSLSKLNTSTNQEAADHGSQSSGISTKSPKEHRTTKGERDRYQDVDQPGAKLPKNGSSSDTSEQQGLTTFNLACHDRRLTLLRQKLARRAAGVQQTPVETLSSVSTESKSSIEEQSSDGNGGRVTLWQALMRAKHRHKKTTITPMKPRPLRRSQTIFVNAKKLPVCNFLPSSNTSDTHKTGGSSEHTPKFATAFAATEQPAAEVNPLCETPAPNRQPDFCEEERTIPGLVPEDESPSSHRATVITKRTALIRNRSVPAKFSTCEDYP</sequence>
<feature type="signal peptide" evidence="10">
    <location>
        <begin position="1"/>
        <end position="31"/>
    </location>
</feature>
<accession>A0A6F9DF54</accession>
<comment type="subcellular location">
    <subcellularLocation>
        <location evidence="1">Membrane</location>
        <topology evidence="1">Multi-pass membrane protein</topology>
    </subcellularLocation>
</comment>
<dbReference type="GO" id="GO:0005261">
    <property type="term" value="F:monoatomic cation channel activity"/>
    <property type="evidence" value="ECO:0007669"/>
    <property type="project" value="TreeGrafter"/>
</dbReference>
<feature type="transmembrane region" description="Helical" evidence="9">
    <location>
        <begin position="3693"/>
        <end position="3712"/>
    </location>
</feature>
<dbReference type="SUPFAM" id="SSF49723">
    <property type="entry name" value="Lipase/lipooxygenase domain (PLAT/LH2 domain)"/>
    <property type="match status" value="1"/>
</dbReference>
<name>A0A6F9DF54_9ASCI</name>
<dbReference type="SMART" id="SM00308">
    <property type="entry name" value="LH2"/>
    <property type="match status" value="1"/>
</dbReference>
<keyword evidence="3 9" id="KW-0812">Transmembrane</keyword>
<protein>
    <submittedName>
        <fullName evidence="15">Polycystic kidney disease 1-related protein-like</fullName>
    </submittedName>
</protein>
<feature type="transmembrane region" description="Helical" evidence="9">
    <location>
        <begin position="3237"/>
        <end position="3257"/>
    </location>
</feature>
<keyword evidence="6 9" id="KW-0472">Membrane</keyword>
<feature type="chain" id="PRO_5026171155" evidence="10">
    <location>
        <begin position="32"/>
        <end position="4731"/>
    </location>
</feature>
<feature type="region of interest" description="Disordered" evidence="8">
    <location>
        <begin position="4472"/>
        <end position="4529"/>
    </location>
</feature>
<dbReference type="Pfam" id="PF01477">
    <property type="entry name" value="PLAT"/>
    <property type="match status" value="1"/>
</dbReference>
<dbReference type="PROSITE" id="PS50093">
    <property type="entry name" value="PKD"/>
    <property type="match status" value="2"/>
</dbReference>
<feature type="transmembrane region" description="Helical" evidence="9">
    <location>
        <begin position="4029"/>
        <end position="4049"/>
    </location>
</feature>